<sequence length="397" mass="41496">MLGAIYTGLSGLNAFSRGLQTISNNVANLNSPGFKATTASFGDVFNSGGGGLTFFRGVDENQLGNGVKFGPANTDFSQGDLRQSDGDLDLAIQGSGFLVLLNQDKVLYARTGQFVVDADGFLSLQGNSEYRLGILDSAGRPVALNVDGRRTSSPVASTKVVFADNLSSTATTATVSDVIIYDSLGGRQTWQVAFTKDAANANNWNIRVTNQDGTEIGTSVLTFANGQVTPATQKLTFTNAPAGAALLSVEFDFSSGVTSFSSGTVSTLRASSVDGNGVGSLTGVTLNDEGKISLAYSNSETEELGSVAIADFRNPQQLTRIGNGLFENTGKAPTRLLSSNSDGIGRLVSRQLEASNVDLSQQFGDLILIQRGFQASSQVISASNDMIQQLFGIRGQG</sequence>
<dbReference type="InterPro" id="IPR011491">
    <property type="entry name" value="FlgE_D2"/>
</dbReference>
<dbReference type="InterPro" id="IPR001444">
    <property type="entry name" value="Flag_bb_rod_N"/>
</dbReference>
<dbReference type="PANTHER" id="PTHR30435:SF1">
    <property type="entry name" value="FLAGELLAR HOOK PROTEIN FLGE"/>
    <property type="match status" value="1"/>
</dbReference>
<dbReference type="RefSeq" id="WP_381420673.1">
    <property type="nucleotide sequence ID" value="NZ_JBHSDH010000007.1"/>
</dbReference>
<evidence type="ECO:0000259" key="8">
    <source>
        <dbReference type="Pfam" id="PF07559"/>
    </source>
</evidence>
<protein>
    <recommendedName>
        <fullName evidence="3 5">Flagellar hook protein FlgE</fullName>
    </recommendedName>
</protein>
<organism evidence="9 10">
    <name type="scientific">Sphingorhabdus arenilitoris</name>
    <dbReference type="NCBI Taxonomy" id="1490041"/>
    <lineage>
        <taxon>Bacteria</taxon>
        <taxon>Pseudomonadati</taxon>
        <taxon>Pseudomonadota</taxon>
        <taxon>Alphaproteobacteria</taxon>
        <taxon>Sphingomonadales</taxon>
        <taxon>Sphingomonadaceae</taxon>
        <taxon>Sphingorhabdus</taxon>
    </lineage>
</organism>
<dbReference type="Proteomes" id="UP001595887">
    <property type="component" value="Unassembled WGS sequence"/>
</dbReference>
<evidence type="ECO:0000256" key="1">
    <source>
        <dbReference type="ARBA" id="ARBA00004117"/>
    </source>
</evidence>
<evidence type="ECO:0000256" key="3">
    <source>
        <dbReference type="ARBA" id="ARBA00019015"/>
    </source>
</evidence>
<name>A0ABV8RCL0_9SPHN</name>
<feature type="domain" description="Flagellar basal body rod protein N-terminal" evidence="6">
    <location>
        <begin position="5"/>
        <end position="35"/>
    </location>
</feature>
<evidence type="ECO:0000256" key="5">
    <source>
        <dbReference type="RuleBase" id="RU362116"/>
    </source>
</evidence>
<comment type="caution">
    <text evidence="9">The sequence shown here is derived from an EMBL/GenBank/DDBJ whole genome shotgun (WGS) entry which is preliminary data.</text>
</comment>
<dbReference type="PANTHER" id="PTHR30435">
    <property type="entry name" value="FLAGELLAR PROTEIN"/>
    <property type="match status" value="1"/>
</dbReference>
<dbReference type="InterPro" id="IPR019776">
    <property type="entry name" value="Flagellar_basal_body_rod_CS"/>
</dbReference>
<dbReference type="InterPro" id="IPR037058">
    <property type="entry name" value="Falgellar_hook_FlgE_sf"/>
</dbReference>
<feature type="domain" description="Flagellar hook protein FlgE D2" evidence="8">
    <location>
        <begin position="163"/>
        <end position="283"/>
    </location>
</feature>
<keyword evidence="9" id="KW-0282">Flagellum</keyword>
<dbReference type="EMBL" id="JBHSDH010000007">
    <property type="protein sequence ID" value="MFC4291073.1"/>
    <property type="molecule type" value="Genomic_DNA"/>
</dbReference>
<evidence type="ECO:0000313" key="9">
    <source>
        <dbReference type="EMBL" id="MFC4291073.1"/>
    </source>
</evidence>
<reference evidence="10" key="1">
    <citation type="journal article" date="2019" name="Int. J. Syst. Evol. Microbiol.">
        <title>The Global Catalogue of Microorganisms (GCM) 10K type strain sequencing project: providing services to taxonomists for standard genome sequencing and annotation.</title>
        <authorList>
            <consortium name="The Broad Institute Genomics Platform"/>
            <consortium name="The Broad Institute Genome Sequencing Center for Infectious Disease"/>
            <person name="Wu L."/>
            <person name="Ma J."/>
        </authorList>
    </citation>
    <scope>NUCLEOTIDE SEQUENCE [LARGE SCALE GENOMIC DNA]</scope>
    <source>
        <strain evidence="10">CECT 8531</strain>
    </source>
</reference>
<dbReference type="SUPFAM" id="SSF117143">
    <property type="entry name" value="Flagellar hook protein flgE"/>
    <property type="match status" value="1"/>
</dbReference>
<feature type="domain" description="Flagellar basal-body/hook protein C-terminal" evidence="7">
    <location>
        <begin position="352"/>
        <end position="390"/>
    </location>
</feature>
<dbReference type="InterPro" id="IPR020013">
    <property type="entry name" value="Flagellar_FlgE/F/G"/>
</dbReference>
<keyword evidence="9" id="KW-0969">Cilium</keyword>
<evidence type="ECO:0000256" key="2">
    <source>
        <dbReference type="ARBA" id="ARBA00009677"/>
    </source>
</evidence>
<dbReference type="InterPro" id="IPR037925">
    <property type="entry name" value="FlgE/F/G-like"/>
</dbReference>
<gene>
    <name evidence="9" type="ORF">ACFOWX_01450</name>
</gene>
<keyword evidence="10" id="KW-1185">Reference proteome</keyword>
<dbReference type="Pfam" id="PF06429">
    <property type="entry name" value="Flg_bbr_C"/>
    <property type="match status" value="1"/>
</dbReference>
<evidence type="ECO:0000256" key="4">
    <source>
        <dbReference type="ARBA" id="ARBA00023143"/>
    </source>
</evidence>
<keyword evidence="9" id="KW-0966">Cell projection</keyword>
<comment type="subcellular location">
    <subcellularLocation>
        <location evidence="1 5">Bacterial flagellum basal body</location>
    </subcellularLocation>
</comment>
<dbReference type="Pfam" id="PF00460">
    <property type="entry name" value="Flg_bb_rod"/>
    <property type="match status" value="1"/>
</dbReference>
<proteinExistence type="inferred from homology"/>
<dbReference type="InterPro" id="IPR010930">
    <property type="entry name" value="Flg_bb/hook_C_dom"/>
</dbReference>
<evidence type="ECO:0000259" key="6">
    <source>
        <dbReference type="Pfam" id="PF00460"/>
    </source>
</evidence>
<dbReference type="Pfam" id="PF07559">
    <property type="entry name" value="FlgE_D2"/>
    <property type="match status" value="1"/>
</dbReference>
<evidence type="ECO:0000259" key="7">
    <source>
        <dbReference type="Pfam" id="PF06429"/>
    </source>
</evidence>
<comment type="function">
    <text evidence="5">A flexible structure which links the flagellar filament to the drive apparatus in the basal body.</text>
</comment>
<dbReference type="Gene3D" id="2.60.98.20">
    <property type="entry name" value="Flagellar hook protein FlgE"/>
    <property type="match status" value="1"/>
</dbReference>
<accession>A0ABV8RCL0</accession>
<evidence type="ECO:0000313" key="10">
    <source>
        <dbReference type="Proteomes" id="UP001595887"/>
    </source>
</evidence>
<dbReference type="PROSITE" id="PS00588">
    <property type="entry name" value="FLAGELLA_BB_ROD"/>
    <property type="match status" value="1"/>
</dbReference>
<comment type="similarity">
    <text evidence="2 5">Belongs to the flagella basal body rod proteins family.</text>
</comment>
<dbReference type="NCBIfam" id="TIGR03506">
    <property type="entry name" value="FlgEFG_subfam"/>
    <property type="match status" value="1"/>
</dbReference>
<keyword evidence="4 5" id="KW-0975">Bacterial flagellum</keyword>